<organism evidence="1 2">
    <name type="scientific">Dentiscutata heterogama</name>
    <dbReference type="NCBI Taxonomy" id="1316150"/>
    <lineage>
        <taxon>Eukaryota</taxon>
        <taxon>Fungi</taxon>
        <taxon>Fungi incertae sedis</taxon>
        <taxon>Mucoromycota</taxon>
        <taxon>Glomeromycotina</taxon>
        <taxon>Glomeromycetes</taxon>
        <taxon>Diversisporales</taxon>
        <taxon>Gigasporaceae</taxon>
        <taxon>Dentiscutata</taxon>
    </lineage>
</organism>
<dbReference type="EMBL" id="CAJVPU010011158">
    <property type="protein sequence ID" value="CAG8612261.1"/>
    <property type="molecule type" value="Genomic_DNA"/>
</dbReference>
<protein>
    <submittedName>
        <fullName evidence="1">16568_t:CDS:1</fullName>
    </submittedName>
</protein>
<accession>A0ACA9MT04</accession>
<comment type="caution">
    <text evidence="1">The sequence shown here is derived from an EMBL/GenBank/DDBJ whole genome shotgun (WGS) entry which is preliminary data.</text>
</comment>
<sequence>KNQAIYGQQSTQICINTGLFAAESHLKLCNGNNMMHVKEHPIKDVDLYRKLYASNNHAFLIQY</sequence>
<feature type="non-terminal residue" evidence="1">
    <location>
        <position position="1"/>
    </location>
</feature>
<proteinExistence type="predicted"/>
<evidence type="ECO:0000313" key="1">
    <source>
        <dbReference type="EMBL" id="CAG8612261.1"/>
    </source>
</evidence>
<reference evidence="1" key="1">
    <citation type="submission" date="2021-06" db="EMBL/GenBank/DDBJ databases">
        <authorList>
            <person name="Kallberg Y."/>
            <person name="Tangrot J."/>
            <person name="Rosling A."/>
        </authorList>
    </citation>
    <scope>NUCLEOTIDE SEQUENCE</scope>
    <source>
        <strain evidence="1">IL203A</strain>
    </source>
</reference>
<keyword evidence="2" id="KW-1185">Reference proteome</keyword>
<dbReference type="Proteomes" id="UP000789702">
    <property type="component" value="Unassembled WGS sequence"/>
</dbReference>
<evidence type="ECO:0000313" key="2">
    <source>
        <dbReference type="Proteomes" id="UP000789702"/>
    </source>
</evidence>
<name>A0ACA9MT04_9GLOM</name>
<gene>
    <name evidence="1" type="ORF">DHETER_LOCUS7682</name>
</gene>